<evidence type="ECO:0000259" key="15">
    <source>
        <dbReference type="PROSITE" id="PS51066"/>
    </source>
</evidence>
<dbReference type="GO" id="GO:0006284">
    <property type="term" value="P:base-excision repair"/>
    <property type="evidence" value="ECO:0007669"/>
    <property type="project" value="InterPro"/>
</dbReference>
<feature type="domain" description="Formamidopyrimidine-DNA glycosylase catalytic" evidence="16">
    <location>
        <begin position="2"/>
        <end position="95"/>
    </location>
</feature>
<dbReference type="EMBL" id="JACCFW010000001">
    <property type="protein sequence ID" value="NYJ75218.1"/>
    <property type="molecule type" value="Genomic_DNA"/>
</dbReference>
<dbReference type="RefSeq" id="WP_179481704.1">
    <property type="nucleotide sequence ID" value="NZ_JACCFW010000001.1"/>
</dbReference>
<evidence type="ECO:0000313" key="17">
    <source>
        <dbReference type="EMBL" id="NYJ75218.1"/>
    </source>
</evidence>
<keyword evidence="9" id="KW-0234">DNA repair</keyword>
<dbReference type="InterPro" id="IPR012319">
    <property type="entry name" value="FPG_cat"/>
</dbReference>
<evidence type="ECO:0000256" key="9">
    <source>
        <dbReference type="ARBA" id="ARBA00023204"/>
    </source>
</evidence>
<dbReference type="PANTHER" id="PTHR42697:SF1">
    <property type="entry name" value="ENDONUCLEASE 8"/>
    <property type="match status" value="1"/>
</dbReference>
<accession>A0A853DED7</accession>
<keyword evidence="7" id="KW-0862">Zinc</keyword>
<comment type="catalytic activity">
    <reaction evidence="13">
        <text>2'-deoxyribonucleotide-(2'-deoxyribose 5'-phosphate)-2'-deoxyribonucleotide-DNA = a 3'-end 2'-deoxyribonucleotide-(2,3-dehydro-2,3-deoxyribose 5'-phosphate)-DNA + a 5'-end 5'-phospho-2'-deoxyribonucleoside-DNA + H(+)</text>
        <dbReference type="Rhea" id="RHEA:66592"/>
        <dbReference type="Rhea" id="RHEA-COMP:13180"/>
        <dbReference type="Rhea" id="RHEA-COMP:16897"/>
        <dbReference type="Rhea" id="RHEA-COMP:17067"/>
        <dbReference type="ChEBI" id="CHEBI:15378"/>
        <dbReference type="ChEBI" id="CHEBI:136412"/>
        <dbReference type="ChEBI" id="CHEBI:157695"/>
        <dbReference type="ChEBI" id="CHEBI:167181"/>
        <dbReference type="EC" id="4.2.99.18"/>
    </reaction>
</comment>
<name>A0A853DED7_9MICO</name>
<evidence type="ECO:0000256" key="7">
    <source>
        <dbReference type="ARBA" id="ARBA00022833"/>
    </source>
</evidence>
<comment type="similarity">
    <text evidence="1">Belongs to the FPG family.</text>
</comment>
<keyword evidence="12 17" id="KW-0326">Glycosidase</keyword>
<dbReference type="Pfam" id="PF06831">
    <property type="entry name" value="H2TH"/>
    <property type="match status" value="1"/>
</dbReference>
<keyword evidence="11" id="KW-0511">Multifunctional enzyme</keyword>
<dbReference type="GO" id="GO:0140078">
    <property type="term" value="F:class I DNA-(apurinic or apyrimidinic site) endonuclease activity"/>
    <property type="evidence" value="ECO:0007669"/>
    <property type="project" value="UniProtKB-EC"/>
</dbReference>
<evidence type="ECO:0000256" key="8">
    <source>
        <dbReference type="ARBA" id="ARBA00023125"/>
    </source>
</evidence>
<dbReference type="SUPFAM" id="SSF57716">
    <property type="entry name" value="Glucocorticoid receptor-like (DNA-binding domain)"/>
    <property type="match status" value="1"/>
</dbReference>
<evidence type="ECO:0000256" key="2">
    <source>
        <dbReference type="ARBA" id="ARBA00012720"/>
    </source>
</evidence>
<keyword evidence="6 17" id="KW-0378">Hydrolase</keyword>
<keyword evidence="18" id="KW-1185">Reference proteome</keyword>
<evidence type="ECO:0000259" key="16">
    <source>
        <dbReference type="PROSITE" id="PS51068"/>
    </source>
</evidence>
<evidence type="ECO:0000256" key="4">
    <source>
        <dbReference type="ARBA" id="ARBA00022763"/>
    </source>
</evidence>
<dbReference type="InterPro" id="IPR044090">
    <property type="entry name" value="Nei2_N"/>
</dbReference>
<organism evidence="17 18">
    <name type="scientific">Allobranchiibius huperziae</name>
    <dbReference type="NCBI Taxonomy" id="1874116"/>
    <lineage>
        <taxon>Bacteria</taxon>
        <taxon>Bacillati</taxon>
        <taxon>Actinomycetota</taxon>
        <taxon>Actinomycetes</taxon>
        <taxon>Micrococcales</taxon>
        <taxon>Dermacoccaceae</taxon>
        <taxon>Allobranchiibius</taxon>
    </lineage>
</organism>
<evidence type="ECO:0000256" key="3">
    <source>
        <dbReference type="ARBA" id="ARBA00022723"/>
    </source>
</evidence>
<keyword evidence="3" id="KW-0479">Metal-binding</keyword>
<comment type="caution">
    <text evidence="17">The sequence shown here is derived from an EMBL/GenBank/DDBJ whole genome shotgun (WGS) entry which is preliminary data.</text>
</comment>
<dbReference type="PROSITE" id="PS01242">
    <property type="entry name" value="ZF_FPG_1"/>
    <property type="match status" value="1"/>
</dbReference>
<evidence type="ECO:0000256" key="11">
    <source>
        <dbReference type="ARBA" id="ARBA00023268"/>
    </source>
</evidence>
<dbReference type="InterPro" id="IPR010979">
    <property type="entry name" value="Ribosomal_uS13-like_H2TH"/>
</dbReference>
<protein>
    <recommendedName>
        <fullName evidence="2">DNA-(apurinic or apyrimidinic site) lyase</fullName>
        <ecNumber evidence="2">4.2.99.18</ecNumber>
    </recommendedName>
</protein>
<dbReference type="InterPro" id="IPR035937">
    <property type="entry name" value="FPG_N"/>
</dbReference>
<evidence type="ECO:0000256" key="12">
    <source>
        <dbReference type="ARBA" id="ARBA00023295"/>
    </source>
</evidence>
<keyword evidence="8" id="KW-0238">DNA-binding</keyword>
<evidence type="ECO:0000256" key="6">
    <source>
        <dbReference type="ARBA" id="ARBA00022801"/>
    </source>
</evidence>
<dbReference type="SUPFAM" id="SSF46946">
    <property type="entry name" value="S13-like H2TH domain"/>
    <property type="match status" value="1"/>
</dbReference>
<dbReference type="Proteomes" id="UP000571817">
    <property type="component" value="Unassembled WGS sequence"/>
</dbReference>
<dbReference type="AlphaFoldDB" id="A0A853DED7"/>
<keyword evidence="10 17" id="KW-0456">Lyase</keyword>
<dbReference type="InterPro" id="IPR015886">
    <property type="entry name" value="H2TH_FPG"/>
</dbReference>
<dbReference type="InterPro" id="IPR000214">
    <property type="entry name" value="Znf_DNA_glyclase/AP_lyase"/>
</dbReference>
<sequence>MPEGDVVWKAADRLNAALRDQPLVGAELRWPGIPDRPLHGMVTTGVHSRGKHLLHRLDSGLTIHSHLRMEGSWRVRPTPQVTPRFARAADIRALLATQEWAAIGWRLGMLDLIATGDEHRLVGHLGPDILGADWDPEEAVRRLLRAPDLTIGEALLDQRNLAGIGTFFAAEALFARRLNPWTAVGDLGPDEVRALIDVAQKQLAQSAHDPSRSLTQRTGLLDDNYVHGRSGLPCERCGTLIRVAMIGKAPQDRTMFYCPHCQGGLGPTDDGKRQRPIGR</sequence>
<keyword evidence="17" id="KW-0255">Endonuclease</keyword>
<dbReference type="GO" id="GO:0003684">
    <property type="term" value="F:damaged DNA binding"/>
    <property type="evidence" value="ECO:0007669"/>
    <property type="project" value="InterPro"/>
</dbReference>
<feature type="domain" description="FPG-type" evidence="15">
    <location>
        <begin position="225"/>
        <end position="263"/>
    </location>
</feature>
<dbReference type="PANTHER" id="PTHR42697">
    <property type="entry name" value="ENDONUCLEASE 8"/>
    <property type="match status" value="1"/>
</dbReference>
<dbReference type="Gene3D" id="1.10.8.50">
    <property type="match status" value="1"/>
</dbReference>
<proteinExistence type="inferred from homology"/>
<dbReference type="CDD" id="cd08971">
    <property type="entry name" value="AcNei2_N"/>
    <property type="match status" value="1"/>
</dbReference>
<dbReference type="Pfam" id="PF01149">
    <property type="entry name" value="Fapy_DNA_glyco"/>
    <property type="match status" value="1"/>
</dbReference>
<dbReference type="SMART" id="SM01232">
    <property type="entry name" value="H2TH"/>
    <property type="match status" value="1"/>
</dbReference>
<dbReference type="GO" id="GO:0000703">
    <property type="term" value="F:oxidized pyrimidine nucleobase lesion DNA N-glycosylase activity"/>
    <property type="evidence" value="ECO:0007669"/>
    <property type="project" value="TreeGrafter"/>
</dbReference>
<dbReference type="PROSITE" id="PS51066">
    <property type="entry name" value="ZF_FPG_2"/>
    <property type="match status" value="1"/>
</dbReference>
<keyword evidence="4" id="KW-0227">DNA damage</keyword>
<evidence type="ECO:0000313" key="18">
    <source>
        <dbReference type="Proteomes" id="UP000571817"/>
    </source>
</evidence>
<dbReference type="SMART" id="SM00898">
    <property type="entry name" value="Fapy_DNA_glyco"/>
    <property type="match status" value="1"/>
</dbReference>
<dbReference type="Gene3D" id="3.20.190.10">
    <property type="entry name" value="MutM-like, N-terminal"/>
    <property type="match status" value="1"/>
</dbReference>
<keyword evidence="5 14" id="KW-0863">Zinc-finger</keyword>
<dbReference type="InterPro" id="IPR015887">
    <property type="entry name" value="DNA_glyclase_Znf_dom_DNA_BS"/>
</dbReference>
<gene>
    <name evidence="17" type="ORF">HNR15_002181</name>
</gene>
<evidence type="ECO:0000256" key="13">
    <source>
        <dbReference type="ARBA" id="ARBA00044632"/>
    </source>
</evidence>
<evidence type="ECO:0000256" key="1">
    <source>
        <dbReference type="ARBA" id="ARBA00009409"/>
    </source>
</evidence>
<reference evidence="17 18" key="1">
    <citation type="submission" date="2020-07" db="EMBL/GenBank/DDBJ databases">
        <title>Sequencing the genomes of 1000 actinobacteria strains.</title>
        <authorList>
            <person name="Klenk H.-P."/>
        </authorList>
    </citation>
    <scope>NUCLEOTIDE SEQUENCE [LARGE SCALE GENOMIC DNA]</scope>
    <source>
        <strain evidence="17 18">DSM 29531</strain>
    </source>
</reference>
<dbReference type="SUPFAM" id="SSF81624">
    <property type="entry name" value="N-terminal domain of MutM-like DNA repair proteins"/>
    <property type="match status" value="1"/>
</dbReference>
<evidence type="ECO:0000256" key="10">
    <source>
        <dbReference type="ARBA" id="ARBA00023239"/>
    </source>
</evidence>
<evidence type="ECO:0000256" key="5">
    <source>
        <dbReference type="ARBA" id="ARBA00022771"/>
    </source>
</evidence>
<evidence type="ECO:0000256" key="14">
    <source>
        <dbReference type="PROSITE-ProRule" id="PRU00391"/>
    </source>
</evidence>
<dbReference type="EC" id="4.2.99.18" evidence="2"/>
<dbReference type="GO" id="GO:0008270">
    <property type="term" value="F:zinc ion binding"/>
    <property type="evidence" value="ECO:0007669"/>
    <property type="project" value="UniProtKB-KW"/>
</dbReference>
<dbReference type="PROSITE" id="PS51068">
    <property type="entry name" value="FPG_CAT"/>
    <property type="match status" value="1"/>
</dbReference>
<keyword evidence="17" id="KW-0540">Nuclease</keyword>